<dbReference type="Proteomes" id="UP000274327">
    <property type="component" value="Unassembled WGS sequence"/>
</dbReference>
<gene>
    <name evidence="1" type="ORF">DS079_10915</name>
</gene>
<dbReference type="GeneID" id="78121533"/>
<proteinExistence type="predicted"/>
<name>A0A426SJ65_9MICO</name>
<sequence length="174" mass="18546">MATVKSLADGHTKLAVLATAPADPAAITLSELDAGLDASCRIAKNGYALGPTASETFADPALCEDVNSSVWGASNFESTIPVFRYFDDTTNLVDEEGDEVYQALKEKGTEVWLVERESLKKSTDPWEAGDVVNVYRALLDNPQKASDRTGYIKNTIAPAIQEGHLDVTVGPIGG</sequence>
<dbReference type="Pfam" id="PF25595">
    <property type="entry name" value="Phage_TTP_16"/>
    <property type="match status" value="1"/>
</dbReference>
<evidence type="ECO:0000313" key="1">
    <source>
        <dbReference type="EMBL" id="RRR18250.1"/>
    </source>
</evidence>
<accession>A0A426SJ65</accession>
<dbReference type="AlphaFoldDB" id="A0A426SJ65"/>
<dbReference type="RefSeq" id="WP_126987549.1">
    <property type="nucleotide sequence ID" value="NZ_ML133856.1"/>
</dbReference>
<dbReference type="EMBL" id="QOCI01000008">
    <property type="protein sequence ID" value="RRR18250.1"/>
    <property type="molecule type" value="Genomic_DNA"/>
</dbReference>
<reference evidence="1 2" key="1">
    <citation type="submission" date="2018-07" db="EMBL/GenBank/DDBJ databases">
        <title>Brachybacteriurn paraconglorneratum KCTC 9916.</title>
        <authorList>
            <person name="Li Y."/>
        </authorList>
    </citation>
    <scope>NUCLEOTIDE SEQUENCE [LARGE SCALE GENOMIC DNA]</scope>
    <source>
        <strain evidence="1 2">KCTC 9916</strain>
    </source>
</reference>
<dbReference type="InterPro" id="IPR058009">
    <property type="entry name" value="TTP_Phage_16"/>
</dbReference>
<protein>
    <submittedName>
        <fullName evidence="1">Uncharacterized protein</fullName>
    </submittedName>
</protein>
<evidence type="ECO:0000313" key="2">
    <source>
        <dbReference type="Proteomes" id="UP000274327"/>
    </source>
</evidence>
<organism evidence="1 2">
    <name type="scientific">Brachybacterium paraconglomeratum</name>
    <dbReference type="NCBI Taxonomy" id="173362"/>
    <lineage>
        <taxon>Bacteria</taxon>
        <taxon>Bacillati</taxon>
        <taxon>Actinomycetota</taxon>
        <taxon>Actinomycetes</taxon>
        <taxon>Micrococcales</taxon>
        <taxon>Dermabacteraceae</taxon>
        <taxon>Brachybacterium</taxon>
    </lineage>
</organism>
<keyword evidence="2" id="KW-1185">Reference proteome</keyword>
<comment type="caution">
    <text evidence="1">The sequence shown here is derived from an EMBL/GenBank/DDBJ whole genome shotgun (WGS) entry which is preliminary data.</text>
</comment>